<evidence type="ECO:0000256" key="1">
    <source>
        <dbReference type="ARBA" id="ARBA00010641"/>
    </source>
</evidence>
<dbReference type="SUPFAM" id="SSF88659">
    <property type="entry name" value="Sigma3 and sigma4 domains of RNA polymerase sigma factors"/>
    <property type="match status" value="1"/>
</dbReference>
<evidence type="ECO:0000256" key="3">
    <source>
        <dbReference type="ARBA" id="ARBA00023082"/>
    </source>
</evidence>
<dbReference type="PANTHER" id="PTHR43133:SF8">
    <property type="entry name" value="RNA POLYMERASE SIGMA FACTOR HI_1459-RELATED"/>
    <property type="match status" value="1"/>
</dbReference>
<comment type="similarity">
    <text evidence="1">Belongs to the sigma-70 factor family. ECF subfamily.</text>
</comment>
<keyword evidence="9" id="KW-1185">Reference proteome</keyword>
<dbReference type="Pfam" id="PF04542">
    <property type="entry name" value="Sigma70_r2"/>
    <property type="match status" value="1"/>
</dbReference>
<dbReference type="InterPro" id="IPR013249">
    <property type="entry name" value="RNA_pol_sigma70_r4_t2"/>
</dbReference>
<dbReference type="HOGENOM" id="CLU_047691_3_0_0"/>
<evidence type="ECO:0000259" key="6">
    <source>
        <dbReference type="Pfam" id="PF04542"/>
    </source>
</evidence>
<reference evidence="8 9" key="1">
    <citation type="submission" date="2012-02" db="EMBL/GenBank/DDBJ databases">
        <title>Complete genome sequence of Caldilinea aerophila DSM 14535 (= NBRC 102666).</title>
        <authorList>
            <person name="Oguchi A."/>
            <person name="Hosoyama A."/>
            <person name="Sekine M."/>
            <person name="Fukai R."/>
            <person name="Kato Y."/>
            <person name="Nakamura S."/>
            <person name="Hanada S."/>
            <person name="Yamazaki S."/>
            <person name="Fujita N."/>
        </authorList>
    </citation>
    <scope>NUCLEOTIDE SEQUENCE [LARGE SCALE GENOMIC DNA]</scope>
    <source>
        <strain evidence="9">DSM 14535 / JCM 11387 / NBRC 104270 / STL-6-O1</strain>
    </source>
</reference>
<keyword evidence="2" id="KW-0805">Transcription regulation</keyword>
<dbReference type="OrthoDB" id="9784984at2"/>
<evidence type="ECO:0000256" key="2">
    <source>
        <dbReference type="ARBA" id="ARBA00023015"/>
    </source>
</evidence>
<dbReference type="AlphaFoldDB" id="I0HYH0"/>
<keyword evidence="5" id="KW-0804">Transcription</keyword>
<gene>
    <name evidence="8" type="ordered locus">CLDAP_00180</name>
</gene>
<dbReference type="InterPro" id="IPR013325">
    <property type="entry name" value="RNA_pol_sigma_r2"/>
</dbReference>
<dbReference type="CDD" id="cd06171">
    <property type="entry name" value="Sigma70_r4"/>
    <property type="match status" value="1"/>
</dbReference>
<proteinExistence type="inferred from homology"/>
<dbReference type="GO" id="GO:0003677">
    <property type="term" value="F:DNA binding"/>
    <property type="evidence" value="ECO:0007669"/>
    <property type="project" value="UniProtKB-KW"/>
</dbReference>
<dbReference type="InterPro" id="IPR014284">
    <property type="entry name" value="RNA_pol_sigma-70_dom"/>
</dbReference>
<dbReference type="Proteomes" id="UP000007880">
    <property type="component" value="Chromosome"/>
</dbReference>
<dbReference type="InterPro" id="IPR036388">
    <property type="entry name" value="WH-like_DNA-bd_sf"/>
</dbReference>
<feature type="domain" description="RNA polymerase sigma factor 70 region 4 type 2" evidence="7">
    <location>
        <begin position="138"/>
        <end position="189"/>
    </location>
</feature>
<evidence type="ECO:0000259" key="7">
    <source>
        <dbReference type="Pfam" id="PF08281"/>
    </source>
</evidence>
<dbReference type="GO" id="GO:0006352">
    <property type="term" value="P:DNA-templated transcription initiation"/>
    <property type="evidence" value="ECO:0007669"/>
    <property type="project" value="InterPro"/>
</dbReference>
<dbReference type="GO" id="GO:0016987">
    <property type="term" value="F:sigma factor activity"/>
    <property type="evidence" value="ECO:0007669"/>
    <property type="project" value="UniProtKB-KW"/>
</dbReference>
<dbReference type="EMBL" id="AP012337">
    <property type="protein sequence ID" value="BAL98057.1"/>
    <property type="molecule type" value="Genomic_DNA"/>
</dbReference>
<dbReference type="InterPro" id="IPR007627">
    <property type="entry name" value="RNA_pol_sigma70_r2"/>
</dbReference>
<dbReference type="STRING" id="926550.CLDAP_00180"/>
<evidence type="ECO:0000313" key="9">
    <source>
        <dbReference type="Proteomes" id="UP000007880"/>
    </source>
</evidence>
<evidence type="ECO:0000256" key="5">
    <source>
        <dbReference type="ARBA" id="ARBA00023163"/>
    </source>
</evidence>
<feature type="domain" description="RNA polymerase sigma-70 region 2" evidence="6">
    <location>
        <begin position="35"/>
        <end position="101"/>
    </location>
</feature>
<accession>I0HYH0</accession>
<dbReference type="KEGG" id="cap:CLDAP_00180"/>
<organism evidence="8 9">
    <name type="scientific">Caldilinea aerophila (strain DSM 14535 / JCM 11387 / NBRC 104270 / STL-6-O1)</name>
    <dbReference type="NCBI Taxonomy" id="926550"/>
    <lineage>
        <taxon>Bacteria</taxon>
        <taxon>Bacillati</taxon>
        <taxon>Chloroflexota</taxon>
        <taxon>Caldilineae</taxon>
        <taxon>Caldilineales</taxon>
        <taxon>Caldilineaceae</taxon>
        <taxon>Caldilinea</taxon>
    </lineage>
</organism>
<dbReference type="PATRIC" id="fig|926550.5.peg.19"/>
<dbReference type="SUPFAM" id="SSF88946">
    <property type="entry name" value="Sigma2 domain of RNA polymerase sigma factors"/>
    <property type="match status" value="1"/>
</dbReference>
<protein>
    <submittedName>
        <fullName evidence="8">Putative RNA polymerase ECF-type sigma factor</fullName>
    </submittedName>
</protein>
<dbReference type="NCBIfam" id="TIGR02937">
    <property type="entry name" value="sigma70-ECF"/>
    <property type="match status" value="1"/>
</dbReference>
<dbReference type="Gene3D" id="1.10.10.10">
    <property type="entry name" value="Winged helix-like DNA-binding domain superfamily/Winged helix DNA-binding domain"/>
    <property type="match status" value="1"/>
</dbReference>
<keyword evidence="4" id="KW-0238">DNA-binding</keyword>
<dbReference type="InterPro" id="IPR039425">
    <property type="entry name" value="RNA_pol_sigma-70-like"/>
</dbReference>
<dbReference type="eggNOG" id="COG1595">
    <property type="taxonomic scope" value="Bacteria"/>
</dbReference>
<dbReference type="InterPro" id="IPR013324">
    <property type="entry name" value="RNA_pol_sigma_r3/r4-like"/>
</dbReference>
<evidence type="ECO:0000256" key="4">
    <source>
        <dbReference type="ARBA" id="ARBA00023125"/>
    </source>
</evidence>
<evidence type="ECO:0000313" key="8">
    <source>
        <dbReference type="EMBL" id="BAL98057.1"/>
    </source>
</evidence>
<dbReference type="PANTHER" id="PTHR43133">
    <property type="entry name" value="RNA POLYMERASE ECF-TYPE SIGMA FACTO"/>
    <property type="match status" value="1"/>
</dbReference>
<sequence length="207" mass="23358">MMQVGMENVTNASRIEEPVLIAQATAGDLAAFNQLVLLYQNLAYSVAYRTLQDEATAADVVQESFIKAFRSIGTFQGGSFKSWIIRIVANTCYDLLRSQQRKATDSLDDLVEQEEYSPHLEDPSADPHTYVERMELSELIERSFAALPPEQRLVLTLCDVHGYSYEEIAEMTGTPIGTVKSRLNRARTRVRDLLLQRPELLPSSFRP</sequence>
<name>I0HYH0_CALAS</name>
<dbReference type="Gene3D" id="1.10.1740.10">
    <property type="match status" value="1"/>
</dbReference>
<keyword evidence="3" id="KW-0731">Sigma factor</keyword>
<dbReference type="Pfam" id="PF08281">
    <property type="entry name" value="Sigma70_r4_2"/>
    <property type="match status" value="1"/>
</dbReference>